<protein>
    <submittedName>
        <fullName evidence="6">Predicted plastocyanin-like protein</fullName>
    </submittedName>
</protein>
<dbReference type="PRINTS" id="PR00156">
    <property type="entry name" value="COPPERBLUE"/>
</dbReference>
<evidence type="ECO:0000259" key="5">
    <source>
        <dbReference type="Pfam" id="PF00127"/>
    </source>
</evidence>
<dbReference type="Proteomes" id="UP000000663">
    <property type="component" value="Chromosome"/>
</dbReference>
<dbReference type="InterPro" id="IPR000923">
    <property type="entry name" value="BlueCu_1"/>
</dbReference>
<evidence type="ECO:0000256" key="1">
    <source>
        <dbReference type="ARBA" id="ARBA00022448"/>
    </source>
</evidence>
<dbReference type="PANTHER" id="PTHR36507">
    <property type="entry name" value="BLL1555 PROTEIN"/>
    <property type="match status" value="1"/>
</dbReference>
<reference evidence="6 7" key="1">
    <citation type="journal article" date="2006" name="Science">
        <title>Genome of rice cluster I archaea -- the key methane producers in the rice rhizosphere.</title>
        <authorList>
            <person name="Erkel C."/>
            <person name="Kube M."/>
            <person name="Reinhardt R."/>
            <person name="Liesack W."/>
        </authorList>
    </citation>
    <scope>NUCLEOTIDE SEQUENCE [LARGE SCALE GENOMIC DNA]</scope>
    <source>
        <strain evidence="7">DSM 22066 / NBRC 105507 / MRE50</strain>
    </source>
</reference>
<dbReference type="InterPro" id="IPR008972">
    <property type="entry name" value="Cupredoxin"/>
</dbReference>
<name>Q0W707_METAR</name>
<gene>
    <name evidence="6" type="ORF">RCIX397</name>
</gene>
<dbReference type="SUPFAM" id="SSF49503">
    <property type="entry name" value="Cupredoxins"/>
    <property type="match status" value="1"/>
</dbReference>
<dbReference type="eggNOG" id="arCOG02929">
    <property type="taxonomic scope" value="Archaea"/>
</dbReference>
<organism evidence="6 7">
    <name type="scientific">Methanocella arvoryzae (strain DSM 22066 / NBRC 105507 / MRE50)</name>
    <dbReference type="NCBI Taxonomy" id="351160"/>
    <lineage>
        <taxon>Archaea</taxon>
        <taxon>Methanobacteriati</taxon>
        <taxon>Methanobacteriota</taxon>
        <taxon>Stenosarchaea group</taxon>
        <taxon>Methanomicrobia</taxon>
        <taxon>Methanocellales</taxon>
        <taxon>Methanocellaceae</taxon>
        <taxon>Methanocella</taxon>
    </lineage>
</organism>
<dbReference type="InterPro" id="IPR052721">
    <property type="entry name" value="ET_Amicyanin"/>
</dbReference>
<evidence type="ECO:0000313" key="7">
    <source>
        <dbReference type="Proteomes" id="UP000000663"/>
    </source>
</evidence>
<evidence type="ECO:0000256" key="2">
    <source>
        <dbReference type="ARBA" id="ARBA00022723"/>
    </source>
</evidence>
<sequence length="119" mass="13450">MVSDMRRLWILLLAITIVALLAPASAHAATTMVDIKNNMFTPQEITIKAGDTVTWTNQDPATHNVDFDDDDDYDDYDDMDIESPMLKQGETFSHTFNMPGTYSYDCDVHPFMKGKVIVQ</sequence>
<dbReference type="InterPro" id="IPR001235">
    <property type="entry name" value="Copper_blue_Plastocyanin"/>
</dbReference>
<evidence type="ECO:0000256" key="4">
    <source>
        <dbReference type="ARBA" id="ARBA00023008"/>
    </source>
</evidence>
<keyword evidence="2" id="KW-0479">Metal-binding</keyword>
<dbReference type="CDD" id="cd13921">
    <property type="entry name" value="Amicyanin"/>
    <property type="match status" value="1"/>
</dbReference>
<dbReference type="GO" id="GO:0009055">
    <property type="term" value="F:electron transfer activity"/>
    <property type="evidence" value="ECO:0007669"/>
    <property type="project" value="InterPro"/>
</dbReference>
<dbReference type="PANTHER" id="PTHR36507:SF1">
    <property type="entry name" value="BLL1555 PROTEIN"/>
    <property type="match status" value="1"/>
</dbReference>
<dbReference type="InterPro" id="IPR035668">
    <property type="entry name" value="Amicyanin"/>
</dbReference>
<dbReference type="GO" id="GO:0005507">
    <property type="term" value="F:copper ion binding"/>
    <property type="evidence" value="ECO:0007669"/>
    <property type="project" value="InterPro"/>
</dbReference>
<dbReference type="Gene3D" id="2.60.40.420">
    <property type="entry name" value="Cupredoxins - blue copper proteins"/>
    <property type="match status" value="1"/>
</dbReference>
<keyword evidence="7" id="KW-1185">Reference proteome</keyword>
<dbReference type="AlphaFoldDB" id="Q0W707"/>
<dbReference type="Pfam" id="PF00127">
    <property type="entry name" value="Copper-bind"/>
    <property type="match status" value="1"/>
</dbReference>
<feature type="domain" description="Blue (type 1) copper" evidence="5">
    <location>
        <begin position="33"/>
        <end position="119"/>
    </location>
</feature>
<evidence type="ECO:0000256" key="3">
    <source>
        <dbReference type="ARBA" id="ARBA00022982"/>
    </source>
</evidence>
<proteinExistence type="predicted"/>
<dbReference type="STRING" id="351160.RCIX397"/>
<evidence type="ECO:0000313" key="6">
    <source>
        <dbReference type="EMBL" id="CAJ35836.1"/>
    </source>
</evidence>
<dbReference type="EMBL" id="AM114193">
    <property type="protein sequence ID" value="CAJ35836.1"/>
    <property type="molecule type" value="Genomic_DNA"/>
</dbReference>
<accession>Q0W707</accession>
<keyword evidence="3" id="KW-0249">Electron transport</keyword>
<keyword evidence="4" id="KW-0186">Copper</keyword>
<dbReference type="KEGG" id="rci:RCIX397"/>
<keyword evidence="1" id="KW-0813">Transport</keyword>